<dbReference type="Proteomes" id="UP000034591">
    <property type="component" value="Unassembled WGS sequence"/>
</dbReference>
<comment type="similarity">
    <text evidence="2 8">Belongs to the 4-toluene sulfonate uptake permease (TSUP) (TC 2.A.102) family.</text>
</comment>
<evidence type="ECO:0000256" key="2">
    <source>
        <dbReference type="ARBA" id="ARBA00009142"/>
    </source>
</evidence>
<feature type="transmembrane region" description="Helical" evidence="8">
    <location>
        <begin position="94"/>
        <end position="112"/>
    </location>
</feature>
<proteinExistence type="inferred from homology"/>
<dbReference type="InterPro" id="IPR052017">
    <property type="entry name" value="TSUP"/>
</dbReference>
<evidence type="ECO:0000256" key="1">
    <source>
        <dbReference type="ARBA" id="ARBA00004651"/>
    </source>
</evidence>
<keyword evidence="3" id="KW-0813">Transport</keyword>
<feature type="transmembrane region" description="Helical" evidence="8">
    <location>
        <begin position="160"/>
        <end position="179"/>
    </location>
</feature>
<dbReference type="Pfam" id="PF01925">
    <property type="entry name" value="TauE"/>
    <property type="match status" value="1"/>
</dbReference>
<dbReference type="PATRIC" id="fig|1618545.3.peg.324"/>
<feature type="transmembrane region" description="Helical" evidence="8">
    <location>
        <begin position="27"/>
        <end position="48"/>
    </location>
</feature>
<gene>
    <name evidence="9" type="ORF">US53_C0019G0038</name>
</gene>
<feature type="transmembrane region" description="Helical" evidence="8">
    <location>
        <begin position="68"/>
        <end position="88"/>
    </location>
</feature>
<dbReference type="STRING" id="1618545.US53_C0019G0038"/>
<name>A0A0G0HFU9_9BACT</name>
<organism evidence="9 10">
    <name type="scientific">Candidatus Woesebacteria bacterium GW2011_GWA1_37_7</name>
    <dbReference type="NCBI Taxonomy" id="1618545"/>
    <lineage>
        <taxon>Bacteria</taxon>
        <taxon>Candidatus Woeseibacteriota</taxon>
    </lineage>
</organism>
<reference evidence="9 10" key="1">
    <citation type="journal article" date="2015" name="Nature">
        <title>rRNA introns, odd ribosomes, and small enigmatic genomes across a large radiation of phyla.</title>
        <authorList>
            <person name="Brown C.T."/>
            <person name="Hug L.A."/>
            <person name="Thomas B.C."/>
            <person name="Sharon I."/>
            <person name="Castelle C.J."/>
            <person name="Singh A."/>
            <person name="Wilkins M.J."/>
            <person name="Williams K.H."/>
            <person name="Banfield J.F."/>
        </authorList>
    </citation>
    <scope>NUCLEOTIDE SEQUENCE [LARGE SCALE GENOMIC DNA]</scope>
</reference>
<protein>
    <recommendedName>
        <fullName evidence="8">Probable membrane transporter protein</fullName>
    </recommendedName>
</protein>
<sequence length="240" mass="26234">MDIFFLTLLTFLTSIVGTITGFGISTIMVPVVLLFLPLPQTLLLVGVIHWFGDLWKMLLFKHGVNKKLLLYFGLPGVIAAILGAMLVVRIPETIGQEIIGLIIISYVIFHHFKPKFKLRANSNTYILGGISSGFLAGLTGVGGGALRSVILLAINIPKDIYIFTSGALGAFIDASRISTYLFSGVKINQNLIWGFLVFIPASFLGAEVAKKIVDLVPQKKFILLVNLFLFILGIKLILFP</sequence>
<evidence type="ECO:0000256" key="8">
    <source>
        <dbReference type="RuleBase" id="RU363041"/>
    </source>
</evidence>
<comment type="subcellular location">
    <subcellularLocation>
        <location evidence="1 8">Cell membrane</location>
        <topology evidence="1 8">Multi-pass membrane protein</topology>
    </subcellularLocation>
</comment>
<evidence type="ECO:0000313" key="10">
    <source>
        <dbReference type="Proteomes" id="UP000034591"/>
    </source>
</evidence>
<evidence type="ECO:0000256" key="3">
    <source>
        <dbReference type="ARBA" id="ARBA00022448"/>
    </source>
</evidence>
<accession>A0A0G0HFU9</accession>
<evidence type="ECO:0000313" key="9">
    <source>
        <dbReference type="EMBL" id="KKQ37410.1"/>
    </source>
</evidence>
<keyword evidence="5 8" id="KW-0812">Transmembrane</keyword>
<feature type="transmembrane region" description="Helical" evidence="8">
    <location>
        <begin position="221"/>
        <end position="239"/>
    </location>
</feature>
<keyword evidence="6 8" id="KW-1133">Transmembrane helix</keyword>
<dbReference type="PANTHER" id="PTHR30269">
    <property type="entry name" value="TRANSMEMBRANE PROTEIN YFCA"/>
    <property type="match status" value="1"/>
</dbReference>
<comment type="caution">
    <text evidence="9">The sequence shown here is derived from an EMBL/GenBank/DDBJ whole genome shotgun (WGS) entry which is preliminary data.</text>
</comment>
<dbReference type="AlphaFoldDB" id="A0A0G0HFU9"/>
<keyword evidence="7 8" id="KW-0472">Membrane</keyword>
<dbReference type="EMBL" id="LBTI01000019">
    <property type="protein sequence ID" value="KKQ37410.1"/>
    <property type="molecule type" value="Genomic_DNA"/>
</dbReference>
<evidence type="ECO:0000256" key="6">
    <source>
        <dbReference type="ARBA" id="ARBA00022989"/>
    </source>
</evidence>
<feature type="transmembrane region" description="Helical" evidence="8">
    <location>
        <begin position="124"/>
        <end position="154"/>
    </location>
</feature>
<dbReference type="GO" id="GO:0005886">
    <property type="term" value="C:plasma membrane"/>
    <property type="evidence" value="ECO:0007669"/>
    <property type="project" value="UniProtKB-SubCell"/>
</dbReference>
<keyword evidence="4 8" id="KW-1003">Cell membrane</keyword>
<dbReference type="PANTHER" id="PTHR30269:SF37">
    <property type="entry name" value="MEMBRANE TRANSPORTER PROTEIN"/>
    <property type="match status" value="1"/>
</dbReference>
<evidence type="ECO:0000256" key="4">
    <source>
        <dbReference type="ARBA" id="ARBA00022475"/>
    </source>
</evidence>
<dbReference type="InterPro" id="IPR002781">
    <property type="entry name" value="TM_pro_TauE-like"/>
</dbReference>
<evidence type="ECO:0000256" key="7">
    <source>
        <dbReference type="ARBA" id="ARBA00023136"/>
    </source>
</evidence>
<feature type="transmembrane region" description="Helical" evidence="8">
    <location>
        <begin position="191"/>
        <end position="209"/>
    </location>
</feature>
<evidence type="ECO:0000256" key="5">
    <source>
        <dbReference type="ARBA" id="ARBA00022692"/>
    </source>
</evidence>